<evidence type="ECO:0000313" key="4">
    <source>
        <dbReference type="Proteomes" id="UP000614047"/>
    </source>
</evidence>
<dbReference type="Pfam" id="PF03452">
    <property type="entry name" value="Anp1"/>
    <property type="match status" value="1"/>
</dbReference>
<gene>
    <name evidence="3" type="ORF">IW256_007019</name>
</gene>
<keyword evidence="4" id="KW-1185">Reference proteome</keyword>
<dbReference type="Pfam" id="PF00535">
    <property type="entry name" value="Glycos_transf_2"/>
    <property type="match status" value="1"/>
</dbReference>
<dbReference type="Gene3D" id="3.90.550.10">
    <property type="entry name" value="Spore Coat Polysaccharide Biosynthesis Protein SpsA, Chain A"/>
    <property type="match status" value="2"/>
</dbReference>
<dbReference type="Proteomes" id="UP000614047">
    <property type="component" value="Unassembled WGS sequence"/>
</dbReference>
<name>A0A931DSA4_9ACTN</name>
<dbReference type="EMBL" id="JADOUA010000001">
    <property type="protein sequence ID" value="MBG6092906.1"/>
    <property type="molecule type" value="Genomic_DNA"/>
</dbReference>
<feature type="domain" description="Glycosyltransferase 2-like" evidence="2">
    <location>
        <begin position="275"/>
        <end position="386"/>
    </location>
</feature>
<sequence length="822" mass="92389">MSDQKIIPALIHQAWGDANVPSRWREWVDSWRRHHPGWDYRLWTDADSRSFLMEHYPWFLPVYDGYPDPVMRADAVRYFLLDHFGGVYADLDVQSLRPVGELLTGRELVLGCEPSVHTRLPQARHRGLGRILGNAFIASRARHPFWAHVHRELVRTHRLADALDVSGPFFLTRALENAPEPESITVVGSELLYPKVSPYARRLFAPQETDLDQAYAVHHGAASWAGEESWRPRPSSNRRVRFWASQGLRPLADGAFDLDEQRSRWASGAAAPPVSCLMVTKDRPAFAERAIRCFIAQTYPSRELVVVDDGLDDALEKLVRGLGDERIRFHRLPPAGLPLGALRNIAVDSATGTYVCQWDDDDLYDPERVEVQMAALLALGAEACFLARQRLWRPARRELAVSHMRVWEGTMLCAKDALPRYPAQRRGEDTPVAAQIVSENRVVSVDAPDLCTYVCHENNTFEPTHFERIFDAATRVWRGGAYAERLLAMAARLPLAPADLVHDETGTGTRADASARADASTGTECRAGTDTDALRPHRARWVISEPAPAPTRERPSVLVLTPVKDAVRFLPGHLENLRGLDYPHEAISLGLLEGDSQDDTWDVLERALPELEQRYRRVTLVRHHAGVRLRGRSWEPGVQRERRSALARARNHLLSRALTDERWVLWIDVDVTGYPRDLIQRLLAARKDIVVPHCAGEPNGPTYDLNTYLLRPEAGALNWAQWVRDGILLPPRGFGRAYLDEFSAHDLIRVDSVGGSVLLVRADLHRAGLVFPPVPYRHLIETEGLAALAKDMGTSCWALPRLEVLHPHHCSESLSEAAAPIA</sequence>
<dbReference type="InterPro" id="IPR052086">
    <property type="entry name" value="Mannan_Polymerase_Subunit"/>
</dbReference>
<reference evidence="3" key="1">
    <citation type="submission" date="2020-11" db="EMBL/GenBank/DDBJ databases">
        <title>Sequencing the genomes of 1000 actinobacteria strains.</title>
        <authorList>
            <person name="Klenk H.-P."/>
        </authorList>
    </citation>
    <scope>NUCLEOTIDE SEQUENCE</scope>
    <source>
        <strain evidence="3">DSM 43175</strain>
    </source>
</reference>
<dbReference type="InterPro" id="IPR007577">
    <property type="entry name" value="GlycoTrfase_DXD_sugar-bd_CS"/>
</dbReference>
<dbReference type="SUPFAM" id="SSF53448">
    <property type="entry name" value="Nucleotide-diphospho-sugar transferases"/>
    <property type="match status" value="3"/>
</dbReference>
<feature type="region of interest" description="Disordered" evidence="1">
    <location>
        <begin position="505"/>
        <end position="531"/>
    </location>
</feature>
<dbReference type="AlphaFoldDB" id="A0A931DSA4"/>
<dbReference type="PANTHER" id="PTHR43083:SF6">
    <property type="entry name" value="MANNAN POLYMERASE COMPLEXES SUBUNIT MNN9"/>
    <property type="match status" value="1"/>
</dbReference>
<dbReference type="Pfam" id="PF04488">
    <property type="entry name" value="Gly_transf_sug"/>
    <property type="match status" value="1"/>
</dbReference>
<organism evidence="3 4">
    <name type="scientific">Actinomadura viridis</name>
    <dbReference type="NCBI Taxonomy" id="58110"/>
    <lineage>
        <taxon>Bacteria</taxon>
        <taxon>Bacillati</taxon>
        <taxon>Actinomycetota</taxon>
        <taxon>Actinomycetes</taxon>
        <taxon>Streptosporangiales</taxon>
        <taxon>Thermomonosporaceae</taxon>
        <taxon>Actinomadura</taxon>
    </lineage>
</organism>
<proteinExistence type="predicted"/>
<protein>
    <submittedName>
        <fullName evidence="3">Glycosyltransferase involved in cell wall biosynthesis</fullName>
    </submittedName>
</protein>
<dbReference type="InterPro" id="IPR029044">
    <property type="entry name" value="Nucleotide-diphossugar_trans"/>
</dbReference>
<dbReference type="CDD" id="cd00761">
    <property type="entry name" value="Glyco_tranf_GTA_type"/>
    <property type="match status" value="1"/>
</dbReference>
<evidence type="ECO:0000313" key="3">
    <source>
        <dbReference type="EMBL" id="MBG6092906.1"/>
    </source>
</evidence>
<accession>A0A931DSA4</accession>
<comment type="caution">
    <text evidence="3">The sequence shown here is derived from an EMBL/GenBank/DDBJ whole genome shotgun (WGS) entry which is preliminary data.</text>
</comment>
<evidence type="ECO:0000256" key="1">
    <source>
        <dbReference type="SAM" id="MobiDB-lite"/>
    </source>
</evidence>
<dbReference type="RefSeq" id="WP_197015029.1">
    <property type="nucleotide sequence ID" value="NZ_BAABES010000023.1"/>
</dbReference>
<dbReference type="Gene3D" id="3.90.550.20">
    <property type="match status" value="1"/>
</dbReference>
<dbReference type="PANTHER" id="PTHR43083">
    <property type="entry name" value="MANNAN POLYMERASE II"/>
    <property type="match status" value="1"/>
</dbReference>
<dbReference type="InterPro" id="IPR001173">
    <property type="entry name" value="Glyco_trans_2-like"/>
</dbReference>
<feature type="compositionally biased region" description="Low complexity" evidence="1">
    <location>
        <begin position="506"/>
        <end position="523"/>
    </location>
</feature>
<evidence type="ECO:0000259" key="2">
    <source>
        <dbReference type="Pfam" id="PF00535"/>
    </source>
</evidence>